<dbReference type="EMBL" id="LNIX01000032">
    <property type="protein sequence ID" value="OXA40824.1"/>
    <property type="molecule type" value="Genomic_DNA"/>
</dbReference>
<keyword evidence="4 6" id="KW-1133">Transmembrane helix</keyword>
<comment type="caution">
    <text evidence="7">The sequence shown here is derived from an EMBL/GenBank/DDBJ whole genome shotgun (WGS) entry which is preliminary data.</text>
</comment>
<dbReference type="AlphaFoldDB" id="A0A226D7J0"/>
<comment type="subcellular location">
    <subcellularLocation>
        <location evidence="1">Cell membrane</location>
        <topology evidence="1">Multi-pass membrane protein</topology>
    </subcellularLocation>
</comment>
<feature type="transmembrane region" description="Helical" evidence="6">
    <location>
        <begin position="34"/>
        <end position="57"/>
    </location>
</feature>
<evidence type="ECO:0000313" key="8">
    <source>
        <dbReference type="Proteomes" id="UP000198287"/>
    </source>
</evidence>
<dbReference type="GO" id="GO:0005886">
    <property type="term" value="C:plasma membrane"/>
    <property type="evidence" value="ECO:0007669"/>
    <property type="project" value="UniProtKB-SubCell"/>
</dbReference>
<evidence type="ECO:0008006" key="9">
    <source>
        <dbReference type="Google" id="ProtNLM"/>
    </source>
</evidence>
<dbReference type="Pfam" id="PF08395">
    <property type="entry name" value="7tm_7"/>
    <property type="match status" value="1"/>
</dbReference>
<evidence type="ECO:0000256" key="5">
    <source>
        <dbReference type="ARBA" id="ARBA00023136"/>
    </source>
</evidence>
<evidence type="ECO:0000256" key="1">
    <source>
        <dbReference type="ARBA" id="ARBA00004651"/>
    </source>
</evidence>
<sequence length="374" mass="42743">MCHLSLRIAQFLGYFPHSLDQDNLFSPKSKWRRFLHFLPTFLHCLIIFGNILGYFIYTNILHPQTNLMTVAGRQSESNRLYSTVIMTLKASCHIFVTSYIKIAIFFKWEDLMRFWADFQQIINLADQLGLQKSGRNEPKVGKDFIAWMFLCVLLIADMWEGYLLNPNRGDGAAKSVTCVFVIVVPSTVGYLHAIFPFMITHFVSCYLEILGRLKHTVTASIDLKAQIYTQLRNHVATCMHIFGGCIVLDMTHSIVRIILCSYFLVGFSNRNSPVVRGAINDAVTVLAYSFLIWMLCKTGSQLENESEEVIEKLDGDNDNLQILDGRNIELWNVTGRKLKQIFLKTDYFKVNLGLIAPIVGTVTTNLIVMIQFKK</sequence>
<evidence type="ECO:0000256" key="3">
    <source>
        <dbReference type="ARBA" id="ARBA00022692"/>
    </source>
</evidence>
<evidence type="ECO:0000256" key="6">
    <source>
        <dbReference type="SAM" id="Phobius"/>
    </source>
</evidence>
<protein>
    <recommendedName>
        <fullName evidence="9">Gustatory receptor</fullName>
    </recommendedName>
</protein>
<gene>
    <name evidence="7" type="ORF">Fcan01_24552</name>
</gene>
<evidence type="ECO:0000256" key="2">
    <source>
        <dbReference type="ARBA" id="ARBA00022475"/>
    </source>
</evidence>
<keyword evidence="8" id="KW-1185">Reference proteome</keyword>
<dbReference type="GO" id="GO:0050909">
    <property type="term" value="P:sensory perception of taste"/>
    <property type="evidence" value="ECO:0007669"/>
    <property type="project" value="InterPro"/>
</dbReference>
<keyword evidence="3 6" id="KW-0812">Transmembrane</keyword>
<organism evidence="7 8">
    <name type="scientific">Folsomia candida</name>
    <name type="common">Springtail</name>
    <dbReference type="NCBI Taxonomy" id="158441"/>
    <lineage>
        <taxon>Eukaryota</taxon>
        <taxon>Metazoa</taxon>
        <taxon>Ecdysozoa</taxon>
        <taxon>Arthropoda</taxon>
        <taxon>Hexapoda</taxon>
        <taxon>Collembola</taxon>
        <taxon>Entomobryomorpha</taxon>
        <taxon>Isotomoidea</taxon>
        <taxon>Isotomidae</taxon>
        <taxon>Proisotominae</taxon>
        <taxon>Folsomia</taxon>
    </lineage>
</organism>
<feature type="transmembrane region" description="Helical" evidence="6">
    <location>
        <begin position="352"/>
        <end position="372"/>
    </location>
</feature>
<proteinExistence type="predicted"/>
<reference evidence="7 8" key="1">
    <citation type="submission" date="2015-12" db="EMBL/GenBank/DDBJ databases">
        <title>The genome of Folsomia candida.</title>
        <authorList>
            <person name="Faddeeva A."/>
            <person name="Derks M.F."/>
            <person name="Anvar Y."/>
            <person name="Smit S."/>
            <person name="Van Straalen N."/>
            <person name="Roelofs D."/>
        </authorList>
    </citation>
    <scope>NUCLEOTIDE SEQUENCE [LARGE SCALE GENOMIC DNA]</scope>
    <source>
        <strain evidence="7 8">VU population</strain>
        <tissue evidence="7">Whole body</tissue>
    </source>
</reference>
<dbReference type="Proteomes" id="UP000198287">
    <property type="component" value="Unassembled WGS sequence"/>
</dbReference>
<accession>A0A226D7J0</accession>
<keyword evidence="2" id="KW-1003">Cell membrane</keyword>
<evidence type="ECO:0000313" key="7">
    <source>
        <dbReference type="EMBL" id="OXA40824.1"/>
    </source>
</evidence>
<name>A0A226D7J0_FOLCA</name>
<dbReference type="InterPro" id="IPR013604">
    <property type="entry name" value="7TM_chemorcpt"/>
</dbReference>
<feature type="transmembrane region" description="Helical" evidence="6">
    <location>
        <begin position="176"/>
        <end position="199"/>
    </location>
</feature>
<evidence type="ECO:0000256" key="4">
    <source>
        <dbReference type="ARBA" id="ARBA00022989"/>
    </source>
</evidence>
<feature type="transmembrane region" description="Helical" evidence="6">
    <location>
        <begin position="144"/>
        <end position="164"/>
    </location>
</feature>
<keyword evidence="5 6" id="KW-0472">Membrane</keyword>
<feature type="transmembrane region" description="Helical" evidence="6">
    <location>
        <begin position="241"/>
        <end position="265"/>
    </location>
</feature>